<gene>
    <name evidence="2" type="ORF">OSTLU_16616</name>
    <name evidence="3" type="ORF">OSTLU_29813</name>
</gene>
<dbReference type="Proteomes" id="UP000001568">
    <property type="component" value="Chromosome 21"/>
</dbReference>
<dbReference type="EMBL" id="CP000601">
    <property type="protein sequence ID" value="ABP01231.1"/>
    <property type="molecule type" value="Genomic_DNA"/>
</dbReference>
<dbReference type="GeneID" id="5007019"/>
<evidence type="ECO:0000256" key="1">
    <source>
        <dbReference type="SAM" id="MobiDB-lite"/>
    </source>
</evidence>
<dbReference type="AlphaFoldDB" id="A4S222"/>
<protein>
    <submittedName>
        <fullName evidence="2">Uncharacterized protein</fullName>
    </submittedName>
</protein>
<dbReference type="RefSeq" id="XP_001419669.1">
    <property type="nucleotide sequence ID" value="XM_001419632.1"/>
</dbReference>
<dbReference type="EMBL" id="CP000589">
    <property type="protein sequence ID" value="ABO97962.1"/>
    <property type="molecule type" value="Genomic_DNA"/>
</dbReference>
<reference evidence="2 4" key="1">
    <citation type="journal article" date="2007" name="Proc. Natl. Acad. Sci. U.S.A.">
        <title>The tiny eukaryote Ostreococcus provides genomic insights into the paradox of plankton speciation.</title>
        <authorList>
            <person name="Palenik B."/>
            <person name="Grimwood J."/>
            <person name="Aerts A."/>
            <person name="Rouze P."/>
            <person name="Salamov A."/>
            <person name="Putnam N."/>
            <person name="Dupont C."/>
            <person name="Jorgensen R."/>
            <person name="Derelle E."/>
            <person name="Rombauts S."/>
            <person name="Zhou K."/>
            <person name="Otillar R."/>
            <person name="Merchant S.S."/>
            <person name="Podell S."/>
            <person name="Gaasterland T."/>
            <person name="Napoli C."/>
            <person name="Gendler K."/>
            <person name="Manuell A."/>
            <person name="Tai V."/>
            <person name="Vallon O."/>
            <person name="Piganeau G."/>
            <person name="Jancek S."/>
            <person name="Heijde M."/>
            <person name="Jabbari K."/>
            <person name="Bowler C."/>
            <person name="Lohr M."/>
            <person name="Robbens S."/>
            <person name="Werner G."/>
            <person name="Dubchak I."/>
            <person name="Pazour G.J."/>
            <person name="Ren Q."/>
            <person name="Paulsen I."/>
            <person name="Delwiche C."/>
            <person name="Schmutz J."/>
            <person name="Rokhsar D."/>
            <person name="Van de Peer Y."/>
            <person name="Moreau H."/>
            <person name="Grigoriev I.V."/>
        </authorList>
    </citation>
    <scope>NUCLEOTIDE SEQUENCE [LARGE SCALE GENOMIC DNA]</scope>
    <source>
        <strain evidence="2 4">CCE9901</strain>
    </source>
</reference>
<accession>A4S222</accession>
<dbReference type="Gramene" id="ABO97962">
    <property type="protein sequence ID" value="ABO97962"/>
    <property type="gene ID" value="OSTLU_16616"/>
</dbReference>
<dbReference type="KEGG" id="olu:OSTLU_29813"/>
<dbReference type="KEGG" id="olu:OSTLU_16616"/>
<sequence>MVIDNAFDDNVKIVFDLTNQAPLTRQGTNILAVDDHLESAEEKKRNSPAWANFVPLDGLTSEFVPFAIGWYGEIGGEALSFIRRIVGHYVRDERTAAWRVRKILAAIQTRHLNILGVYLQNCRFDMESRGPILERLHGSRWQRRNLCEKACGIKAPPQAFHSNRLCVTQEEGFGSHYFHRGQTTTGRLSSNTNTEEGTLTQESGAVRSVEGEVCGAVLVDE</sequence>
<evidence type="ECO:0000313" key="3">
    <source>
        <dbReference type="EMBL" id="ABP01231.1"/>
    </source>
</evidence>
<keyword evidence="4" id="KW-1185">Reference proteome</keyword>
<name>A4S222_OSTLU</name>
<dbReference type="Proteomes" id="UP000001568">
    <property type="component" value="Chromosome 9"/>
</dbReference>
<feature type="compositionally biased region" description="Polar residues" evidence="1">
    <location>
        <begin position="181"/>
        <end position="202"/>
    </location>
</feature>
<evidence type="ECO:0000313" key="4">
    <source>
        <dbReference type="Proteomes" id="UP000001568"/>
    </source>
</evidence>
<feature type="region of interest" description="Disordered" evidence="1">
    <location>
        <begin position="180"/>
        <end position="202"/>
    </location>
</feature>
<dbReference type="GeneID" id="5003748"/>
<dbReference type="RefSeq" id="XP_001422872.1">
    <property type="nucleotide sequence ID" value="XM_001422835.1"/>
</dbReference>
<organism evidence="2 4">
    <name type="scientific">Ostreococcus lucimarinus (strain CCE9901)</name>
    <dbReference type="NCBI Taxonomy" id="436017"/>
    <lineage>
        <taxon>Eukaryota</taxon>
        <taxon>Viridiplantae</taxon>
        <taxon>Chlorophyta</taxon>
        <taxon>Mamiellophyceae</taxon>
        <taxon>Mamiellales</taxon>
        <taxon>Bathycoccaceae</taxon>
        <taxon>Ostreococcus</taxon>
    </lineage>
</organism>
<dbReference type="HOGENOM" id="CLU_1252443_0_0_1"/>
<dbReference type="Gramene" id="ABP01231">
    <property type="protein sequence ID" value="ABP01231"/>
    <property type="gene ID" value="OSTLU_29813"/>
</dbReference>
<evidence type="ECO:0000313" key="2">
    <source>
        <dbReference type="EMBL" id="ABO97962.1"/>
    </source>
</evidence>
<proteinExistence type="predicted"/>